<feature type="domain" description="GAIN-B" evidence="18">
    <location>
        <begin position="2642"/>
        <end position="2783"/>
    </location>
</feature>
<dbReference type="InterPro" id="IPR001024">
    <property type="entry name" value="PLAT/LH2_dom"/>
</dbReference>
<evidence type="ECO:0000256" key="3">
    <source>
        <dbReference type="ARBA" id="ARBA00007200"/>
    </source>
</evidence>
<accession>A0ABM4CSR0</accession>
<evidence type="ECO:0000256" key="8">
    <source>
        <dbReference type="ARBA" id="ARBA00023069"/>
    </source>
</evidence>
<dbReference type="InterPro" id="IPR013783">
    <property type="entry name" value="Ig-like_fold"/>
</dbReference>
<dbReference type="GeneID" id="100198378"/>
<evidence type="ECO:0000256" key="13">
    <source>
        <dbReference type="PROSITE-ProRule" id="PRU00152"/>
    </source>
</evidence>
<dbReference type="Pfam" id="PF02010">
    <property type="entry name" value="REJ"/>
    <property type="match status" value="1"/>
</dbReference>
<name>A0ABM4CSR0_HYDVU</name>
<reference evidence="20" key="1">
    <citation type="submission" date="2025-08" db="UniProtKB">
        <authorList>
            <consortium name="RefSeq"/>
        </authorList>
    </citation>
    <scope>IDENTIFICATION</scope>
</reference>
<dbReference type="InterPro" id="IPR036392">
    <property type="entry name" value="PLAT/LH2_dom_sf"/>
</dbReference>
<dbReference type="InterPro" id="IPR003915">
    <property type="entry name" value="PKD_2"/>
</dbReference>
<dbReference type="PROSITE" id="PS50221">
    <property type="entry name" value="GAIN_B"/>
    <property type="match status" value="1"/>
</dbReference>
<keyword evidence="5 14" id="KW-0812">Transmembrane</keyword>
<evidence type="ECO:0000259" key="16">
    <source>
        <dbReference type="PROSITE" id="PS50093"/>
    </source>
</evidence>
<dbReference type="SUPFAM" id="SSF49299">
    <property type="entry name" value="PKD domain"/>
    <property type="match status" value="1"/>
</dbReference>
<dbReference type="InterPro" id="IPR000203">
    <property type="entry name" value="GPS"/>
</dbReference>
<dbReference type="InterPro" id="IPR000601">
    <property type="entry name" value="PKD_dom"/>
</dbReference>
<feature type="chain" id="PRO_5047081058" evidence="15">
    <location>
        <begin position="23"/>
        <end position="4119"/>
    </location>
</feature>
<dbReference type="PROSITE" id="PS50093">
    <property type="entry name" value="PKD"/>
    <property type="match status" value="2"/>
</dbReference>
<feature type="transmembrane region" description="Helical" evidence="14">
    <location>
        <begin position="2797"/>
        <end position="2818"/>
    </location>
</feature>
<protein>
    <submittedName>
        <fullName evidence="20">Uncharacterized protein LOC100198378 isoform X3</fullName>
    </submittedName>
</protein>
<dbReference type="PANTHER" id="PTHR10877">
    <property type="entry name" value="POLYCYSTIN FAMILY MEMBER"/>
    <property type="match status" value="1"/>
</dbReference>
<dbReference type="SUPFAM" id="SSF49723">
    <property type="entry name" value="Lipase/lipooxygenase domain (PLAT/LH2 domain)"/>
    <property type="match status" value="1"/>
</dbReference>
<evidence type="ECO:0000256" key="4">
    <source>
        <dbReference type="ARBA" id="ARBA00022475"/>
    </source>
</evidence>
<comment type="subcellular location">
    <subcellularLocation>
        <location evidence="2">Cell membrane</location>
        <topology evidence="2">Multi-pass membrane protein</topology>
    </subcellularLocation>
    <subcellularLocation>
        <location evidence="1">Cell projection</location>
        <location evidence="1">Cilium</location>
    </subcellularLocation>
</comment>
<evidence type="ECO:0000256" key="5">
    <source>
        <dbReference type="ARBA" id="ARBA00022692"/>
    </source>
</evidence>
<dbReference type="PRINTS" id="PR01433">
    <property type="entry name" value="POLYCYSTIN2"/>
</dbReference>
<sequence>MRYCKRSKIFLLYLITQLIVTASDLSYLVCVQGHLIKDSSSTQNLKCSYACLTFNKACFCIENFNWTFFDSLLYTNYSCSDISCDKNTVVPNASSPHCYNEDSVVFNVSEWYYSNFTENFLQVLPHKSIYIFDELSLLLLGDSNSIYNYNYGDNFSVVQRSTYSSHVFTYPGQYNIKISVNSSMFANFTVTTYVYVQIPLGEVHLDSCSQELLILNESYNQQFSCYARVESGIGMVFEWDFNEEENVVYKVASSQVFLKSSPCFYNCGNNTSSILAMMSPILSTAGVFLFSQTIFNYDSYIIGIELYSTKNSSLVLQIYQNNSQVYIVTQRFNLSLMHGYNVIKLKSQMVILKNSLIGFWTSDIQALQVVNSESDSIEFFNVGAYDDLLSVTYKFENVTFQARVFVSALSYVYVDYQFKLAGYHNIYFYVSDMFGNSKFSNQLTVAVKSHHVSILTPNSTKYAVVTKEYFLCIAIENVAMSDIIWSSKNTSVMLLLNGTNQQFYSHSQFGKNASSLTNDCRTVYFLYYGIYFIDIVAKVNNIMMSTVTINVFVYPRITGLSFTCWPKNTTIYQLQPVIFKGFVDPYAYPYYFYCNLGNNILSNLSYAQFTELDNIYSNIYVESGTYNITVTAIYDIVFETYNTLVIVEAGYWVEGPTKMFVGDLYQFIIEANSVVKTNWNFTSWIFFWFFNNNNSYMYRGINFVESRFNFSGQYNISCKVSTSVGSFNLYLISEVYEHIKGLKINIQPNSKCFSNFIIRVFSVHNEGGDLSYTWMSHEFKILNTNGSVASLYSNMTGNLTIIVFATNGYSNCSASLTIPVIETLSVFGVFPLTQMVLTDQEATFNISSKGGSNITYLFDFDNESYLVKTNEIFYWKFNFAGQHKVVVSVLIDGLKSVCYEYSTVLCNTTVMVNVLDSIQELQIFYNTTSFIQKEISGSFNVISNSSILIQLISYNGTDVNFTLDLNGTYINDINKTIGNGNTISDVFLYFTKAGIYSCIVVAFNQVSAIQKTFYIHVYDIIKELSLKTINYVEVNAEAAFESFITSGTDVVYEWNFGDGNDNIFVNSSKIQHVYTKSGSYNVSLIGFNPISQLSTSIIVQAINQLINFSVSCGNTDIKTNMNHTIALSFTNGDYVNISVREFNLAYLLIENVKAPFYTNLVIQFNNTGLHSIRIIASNPLGSQFLQTCNLVANDPLINASINISPVTIDISFGTIIYTNHIVNITVTIMSGTNVQGKLDIVTQNKLVIASYFVTFGFCESQPCNSDALHHTFLKSDQYYLVCLLNNTVSSLQLERKSVLVIEAENSTLNKIMLLVVSAVLGNPNNIYVIFKINFTFIECNLVLDANQMVTLKEPIVYSYFFTSVGDFNVSIKCLSNYGYLESWSLAHVQVEIQIESILKPPSCILYGDSFKILFILRDVNMMLHIGVSVVANLSVLSPSVDVSGRNFAITFLLSDYKTIGVNLYSISLFNFVSKHESKVDVCIMEAVCGVLSQSSVLWSVGSEVIFKFSIVPSNIKRFFGNISFGDGSKVSIVGSNNIIEIAHNYTAVGVYNYSVVIYNEVSEKAYFGSIEVVTLLSSVSMIHENNLMWPDRNVTFTLLFHSEIMSNFQIYVQIYNNDSFINLEWIPIGFSNLIDGMVNLTTHQYSKPGCFFVSIFVKGVLNMIVLRSTVVINNLKFLGVTLSVAGLSLNAYQNFSFRNDYPLQVEVVNGPSGGCCLYIWFVFDKNNIEIAAGNSSQSLFCIHSLLGLTGTFKLNVLTLLDTSLYNVSNVWFSLYKAFPKMFLSSLYKTSLSNLSFVLLTNDINFDFPALNINFGDNSKVKIVPTFSKLTNLSILSNDDRDNFIDAKTIYFFEFNHSYEKLGLFAVNCFSENEVSILNISVIIFVSEINFPTPSINIIQPSGGAYMFSYNDYIFIPANVDSVYYTKIFFQWKIFHSSTWEEINKVSSNGKTALSLNVDLSQPNLNLEPKTLIGGVYIVQVIITLDVIGLSNSAEIFIHIIEDALQVSIVGGSYRELQWNESVILDASGSKDPNEADGSYNLEFLWFCELFNKNISVSCFGNKIGLLDYFGAVWYIPKKVLLEGMLYKFKVSVSNTEKERTAEATQFISLLDKDIPIVSIGCQSNCQELVNPSIRLILIILCSSCEFDDLIYKWSDISDNPTLNFQKDVLTHDNSSLFVVKPDSLTSGKFYKIALDVTKKSGLTSHSEYHFLVNNVPLGGMCSVYPLKGTSMTTVFNVSCSKWISNQNSIYYRILLSTKSFIGALTKQLLSYGSKESHEIILSSGNEVDDYFVNITVEVEDFFHSVTTFELQAQVFPLNSSNNNVVQKWMLNVVSGDNNLFKKLSLDGNSQLLSQLIISVCLTLNNGYFTDGNKTQLLDQKEVKTSMIEYLSKVNIANSDDLKQTSDALVSLLEIPEDVSLPSQVYAVNILLKLGDFLKSNQALNKSSNLENTVSVLSNLIIACGNAINVNIQSNSTNGTNLENDSHFKTITDVGLNVIDQVVTAFTLAMVVGEPSLRIESKNMAFELAKKMSYDFPMEIVTLGGGLFRISDQILGFENQNISMVVKMLTLLKNPFIFNPSASGISAAISGLTIIKQISPALNNSLVINGLHKNLDIFINQTVPISKVVLDSASFVYNKIIIYQLNISNITPGVAFLCILNTPNNEAFKILFKKDGWPSEEKFDDVAFYNTTKSYAIFKTEYNITSYYIGVMTENQSGALKYEFKVGLEILTIGCLFWDEVANIWSNKGCQVGKLTNQFQTHCQCDHLTWFGSSSFFVSPRELNIKQEIMALTNVENYPALLATICTLYGIFILAIVWARRRDQRDLLERDPVILASSFGKSIYHIALYTGHRFGSGTTATPSIIISGILGDSPPIQLRSDCRKLFKRGNVDSFLYATELDIGELKYCTVWHNDSGKNPSWFLSRIVITSLSENQKQYIFFCNNWLSLKFSDCSIIRTLPVALKEEQKMFENIFLAKTARELTDGHLWFSIFYMPPRSNFTRIERLSCCLSLLLATMLSNAMFFQTNNVIKSGTEFGFGSFTTTWRHIMVGFESSLIVFPINFLLVFLFRYGKPNSLECSKKQVKGKNSVVTNSNSVLNVLGAKNANLVPINHDLKQNRNSVPINYGCAQNSSYVLRDYDTLQNAELSTNFKQNTISVLKEVKQNPDFVLEPIDTIQNANSVFEPTIVMSPLNVINKEYHDLHKVNLSIKESYLSFQDNNSLFSLVSNSDGNSLFSLVNNSVVNELNSLATLSLYSDKNSKSSFNMCEYLSAVDLSTHAFDECSNKVMQLKKPEIKDKSKQKKFLLGNECFQTSKEVYKTNEPNNDDFLFDSIYKCEGKISDKQKNFINFFDKLKFLTALDKRGPNLLNCIAWFLCFAICFISTFFTLLYGLSFGRIGQERWLFSFFTSVFSDIFINQPLKLIVIAALVTFVVKEFKDEYIILEIENFRKHGIHNLDFSLRVDSFSKVNVPAPPTDSYIAQTRLNHVKEAKMIKVLIEIVAFVIYVGLCLLIVYGRRDPQAYYITKDLESIFDKSKFDKIDSITEFWVWARNTFARGLYGEKEGFILNKVTWLMGSARIHQLPTCLDSVRSYFKDLKCSYPYTSEFEDKTPQYCEGWKLCPQNKSAYYPNYWQYHNYAKFGSYKTSGRFATYSNGGYFVVIQNSSYVASNIFSYLRNNTWLDELTRAAIVQFTVYNTQENFYAIIEMIFELTTTGGVFTSSNFQATRLDNYTSGFFIFIGACEFSFVIFTISYLCIEIKKITLLKWVYFKDWRNWLDLFCFSLVFLAVVFYIIRYILVNEAKKQYFEHIDTYVNFSDAAYYDAIYGNVIATVSSVIVLKFLKLLRFNKRMSLLIRTLWYASKSLLYFSIPFSIFFFANLQFSYLIFVTKLKTFSSLLNSSFSLINIILGNFRYRTVINAEYIYGPIFIMSYGFVVFFILIKVFISIILDAFSSVQKELREKKNKYDLLEFVSRRIRNFLPLKCIEGNTSCKNSENVNSAASKLEAVTAPFNTFTCNMKNTLGNYSSDPKVLENTIKDNKIAVKPQTHKNSKFDDKSFSIISFSGAFNFNNKSDNFLSTLENLLEYIDCMLYEEELESELYESLINFYKKRKEIVKPVIPT</sequence>
<dbReference type="Pfam" id="PF01477">
    <property type="entry name" value="PLAT"/>
    <property type="match status" value="1"/>
</dbReference>
<feature type="transmembrane region" description="Helical" evidence="14">
    <location>
        <begin position="3891"/>
        <end position="3910"/>
    </location>
</feature>
<evidence type="ECO:0000256" key="9">
    <source>
        <dbReference type="ARBA" id="ARBA00023136"/>
    </source>
</evidence>
<evidence type="ECO:0000313" key="19">
    <source>
        <dbReference type="Proteomes" id="UP001652625"/>
    </source>
</evidence>
<evidence type="ECO:0000256" key="14">
    <source>
        <dbReference type="SAM" id="Phobius"/>
    </source>
</evidence>
<evidence type="ECO:0000256" key="11">
    <source>
        <dbReference type="ARBA" id="ARBA00023180"/>
    </source>
</evidence>
<feature type="transmembrane region" description="Helical" evidence="14">
    <location>
        <begin position="3922"/>
        <end position="3947"/>
    </location>
</feature>
<evidence type="ECO:0000259" key="17">
    <source>
        <dbReference type="PROSITE" id="PS50095"/>
    </source>
</evidence>
<keyword evidence="10" id="KW-1015">Disulfide bond</keyword>
<feature type="domain" description="PKD" evidence="16">
    <location>
        <begin position="1046"/>
        <end position="1095"/>
    </location>
</feature>
<evidence type="ECO:0000256" key="15">
    <source>
        <dbReference type="SAM" id="SignalP"/>
    </source>
</evidence>
<comment type="caution">
    <text evidence="13">Lacks conserved residue(s) required for the propagation of feature annotation.</text>
</comment>
<evidence type="ECO:0000259" key="18">
    <source>
        <dbReference type="PROSITE" id="PS50221"/>
    </source>
</evidence>
<keyword evidence="8" id="KW-0969">Cilium</keyword>
<dbReference type="Pfam" id="PF00801">
    <property type="entry name" value="PKD"/>
    <property type="match status" value="1"/>
</dbReference>
<evidence type="ECO:0000256" key="7">
    <source>
        <dbReference type="ARBA" id="ARBA00022989"/>
    </source>
</evidence>
<dbReference type="CDD" id="cd00146">
    <property type="entry name" value="PKD"/>
    <property type="match status" value="1"/>
</dbReference>
<dbReference type="InterPro" id="IPR057244">
    <property type="entry name" value="GAIN_B"/>
</dbReference>
<evidence type="ECO:0000256" key="10">
    <source>
        <dbReference type="ARBA" id="ARBA00023157"/>
    </source>
</evidence>
<feature type="transmembrane region" description="Helical" evidence="14">
    <location>
        <begin position="3823"/>
        <end position="3843"/>
    </location>
</feature>
<dbReference type="InterPro" id="IPR013122">
    <property type="entry name" value="PKD1_2_channel"/>
</dbReference>
<keyword evidence="11" id="KW-0325">Glycoprotein</keyword>
<comment type="similarity">
    <text evidence="3">Belongs to the polycystin family.</text>
</comment>
<feature type="transmembrane region" description="Helical" evidence="14">
    <location>
        <begin position="3369"/>
        <end position="3393"/>
    </location>
</feature>
<feature type="domain" description="PKD" evidence="16">
    <location>
        <begin position="141"/>
        <end position="203"/>
    </location>
</feature>
<dbReference type="Pfam" id="PF01825">
    <property type="entry name" value="GPS"/>
    <property type="match status" value="1"/>
</dbReference>
<feature type="transmembrane region" description="Helical" evidence="14">
    <location>
        <begin position="3775"/>
        <end position="3796"/>
    </location>
</feature>
<dbReference type="InterPro" id="IPR002859">
    <property type="entry name" value="PKD/REJ-like"/>
</dbReference>
<keyword evidence="7 14" id="KW-1133">Transmembrane helix</keyword>
<feature type="domain" description="PLAT" evidence="17">
    <location>
        <begin position="2841"/>
        <end position="2959"/>
    </location>
</feature>
<feature type="transmembrane region" description="Helical" evidence="14">
    <location>
        <begin position="3863"/>
        <end position="3885"/>
    </location>
</feature>
<gene>
    <name evidence="20" type="primary">LOC100198378</name>
</gene>
<evidence type="ECO:0000256" key="2">
    <source>
        <dbReference type="ARBA" id="ARBA00004651"/>
    </source>
</evidence>
<dbReference type="Pfam" id="PF20519">
    <property type="entry name" value="Polycystin_dom"/>
    <property type="match status" value="1"/>
</dbReference>
<keyword evidence="9 14" id="KW-0472">Membrane</keyword>
<feature type="transmembrane region" description="Helical" evidence="14">
    <location>
        <begin position="3413"/>
        <end position="3432"/>
    </location>
</feature>
<evidence type="ECO:0000313" key="20">
    <source>
        <dbReference type="RefSeq" id="XP_065664956.1"/>
    </source>
</evidence>
<feature type="signal peptide" evidence="15">
    <location>
        <begin position="1"/>
        <end position="22"/>
    </location>
</feature>
<dbReference type="SMART" id="SM00303">
    <property type="entry name" value="GPS"/>
    <property type="match status" value="1"/>
</dbReference>
<dbReference type="InterPro" id="IPR035986">
    <property type="entry name" value="PKD_dom_sf"/>
</dbReference>
<keyword evidence="12" id="KW-0966">Cell projection</keyword>
<organism evidence="19 20">
    <name type="scientific">Hydra vulgaris</name>
    <name type="common">Hydra</name>
    <name type="synonym">Hydra attenuata</name>
    <dbReference type="NCBI Taxonomy" id="6087"/>
    <lineage>
        <taxon>Eukaryota</taxon>
        <taxon>Metazoa</taxon>
        <taxon>Cnidaria</taxon>
        <taxon>Hydrozoa</taxon>
        <taxon>Hydroidolina</taxon>
        <taxon>Anthoathecata</taxon>
        <taxon>Aplanulata</taxon>
        <taxon>Hydridae</taxon>
        <taxon>Hydra</taxon>
    </lineage>
</organism>
<dbReference type="InterPro" id="IPR022409">
    <property type="entry name" value="PKD/Chitinase_dom"/>
</dbReference>
<dbReference type="SMART" id="SM00308">
    <property type="entry name" value="LH2"/>
    <property type="match status" value="1"/>
</dbReference>
<dbReference type="InterPro" id="IPR051223">
    <property type="entry name" value="Polycystin"/>
</dbReference>
<keyword evidence="19" id="KW-1185">Reference proteome</keyword>
<dbReference type="Gene3D" id="2.60.60.20">
    <property type="entry name" value="PLAT/LH2 domain"/>
    <property type="match status" value="1"/>
</dbReference>
<dbReference type="Pfam" id="PF08016">
    <property type="entry name" value="PKD_channel"/>
    <property type="match status" value="1"/>
</dbReference>
<feature type="transmembrane region" description="Helical" evidence="14">
    <location>
        <begin position="3044"/>
        <end position="3068"/>
    </location>
</feature>
<evidence type="ECO:0000256" key="6">
    <source>
        <dbReference type="ARBA" id="ARBA00022729"/>
    </source>
</evidence>
<proteinExistence type="inferred from homology"/>
<dbReference type="PANTHER" id="PTHR10877:SF183">
    <property type="entry name" value="AT14535P-RELATED"/>
    <property type="match status" value="1"/>
</dbReference>
<dbReference type="Gene3D" id="2.60.40.10">
    <property type="entry name" value="Immunoglobulins"/>
    <property type="match status" value="1"/>
</dbReference>
<dbReference type="SMART" id="SM00089">
    <property type="entry name" value="PKD"/>
    <property type="match status" value="2"/>
</dbReference>
<dbReference type="InterPro" id="IPR046791">
    <property type="entry name" value="Polycystin_dom"/>
</dbReference>
<feature type="transmembrane region" description="Helical" evidence="14">
    <location>
        <begin position="3005"/>
        <end position="3024"/>
    </location>
</feature>
<dbReference type="Proteomes" id="UP001652625">
    <property type="component" value="Chromosome 11"/>
</dbReference>
<keyword evidence="6 15" id="KW-0732">Signal</keyword>
<dbReference type="PROSITE" id="PS50095">
    <property type="entry name" value="PLAT"/>
    <property type="match status" value="1"/>
</dbReference>
<evidence type="ECO:0000256" key="1">
    <source>
        <dbReference type="ARBA" id="ARBA00004138"/>
    </source>
</evidence>
<dbReference type="RefSeq" id="XP_065664956.1">
    <property type="nucleotide sequence ID" value="XM_065808884.1"/>
</dbReference>
<keyword evidence="4" id="KW-1003">Cell membrane</keyword>
<feature type="transmembrane region" description="Helical" evidence="14">
    <location>
        <begin position="3494"/>
        <end position="3514"/>
    </location>
</feature>
<evidence type="ECO:0000256" key="12">
    <source>
        <dbReference type="ARBA" id="ARBA00023273"/>
    </source>
</evidence>
<feature type="transmembrane region" description="Helical" evidence="14">
    <location>
        <begin position="3734"/>
        <end position="3755"/>
    </location>
</feature>